<accession>A0A840TUU0</accession>
<dbReference type="NCBIfam" id="TIGR04056">
    <property type="entry name" value="OMP_RagA_SusC"/>
    <property type="match status" value="1"/>
</dbReference>
<keyword evidence="8 12" id="KW-0798">TonB box</keyword>
<keyword evidence="13" id="KW-0732">Signal</keyword>
<keyword evidence="17" id="KW-1185">Reference proteome</keyword>
<comment type="subcellular location">
    <subcellularLocation>
        <location evidence="1 11">Cell outer membrane</location>
        <topology evidence="1 11">Multi-pass membrane protein</topology>
    </subcellularLocation>
</comment>
<keyword evidence="2 11" id="KW-0813">Transport</keyword>
<evidence type="ECO:0000256" key="13">
    <source>
        <dbReference type="SAM" id="SignalP"/>
    </source>
</evidence>
<evidence type="ECO:0000256" key="7">
    <source>
        <dbReference type="ARBA" id="ARBA00023065"/>
    </source>
</evidence>
<evidence type="ECO:0000256" key="10">
    <source>
        <dbReference type="ARBA" id="ARBA00023237"/>
    </source>
</evidence>
<name>A0A840TUU0_9BACT</name>
<feature type="chain" id="PRO_5032741769" evidence="13">
    <location>
        <begin position="22"/>
        <end position="1066"/>
    </location>
</feature>
<evidence type="ECO:0000256" key="6">
    <source>
        <dbReference type="ARBA" id="ARBA00023004"/>
    </source>
</evidence>
<dbReference type="EMBL" id="JACHGF010000002">
    <property type="protein sequence ID" value="MBB5283828.1"/>
    <property type="molecule type" value="Genomic_DNA"/>
</dbReference>
<dbReference type="InterPro" id="IPR039426">
    <property type="entry name" value="TonB-dep_rcpt-like"/>
</dbReference>
<dbReference type="PANTHER" id="PTHR32552:SF81">
    <property type="entry name" value="TONB-DEPENDENT OUTER MEMBRANE RECEPTOR"/>
    <property type="match status" value="1"/>
</dbReference>
<evidence type="ECO:0000313" key="17">
    <source>
        <dbReference type="Proteomes" id="UP000557307"/>
    </source>
</evidence>
<evidence type="ECO:0000256" key="3">
    <source>
        <dbReference type="ARBA" id="ARBA00022452"/>
    </source>
</evidence>
<evidence type="ECO:0000256" key="8">
    <source>
        <dbReference type="ARBA" id="ARBA00023077"/>
    </source>
</evidence>
<dbReference type="RefSeq" id="WP_184173539.1">
    <property type="nucleotide sequence ID" value="NZ_JACHGF010000002.1"/>
</dbReference>
<dbReference type="Pfam" id="PF07715">
    <property type="entry name" value="Plug"/>
    <property type="match status" value="1"/>
</dbReference>
<evidence type="ECO:0000256" key="1">
    <source>
        <dbReference type="ARBA" id="ARBA00004571"/>
    </source>
</evidence>
<feature type="domain" description="TonB-dependent receptor-like beta-barrel" evidence="14">
    <location>
        <begin position="471"/>
        <end position="863"/>
    </location>
</feature>
<dbReference type="InterPro" id="IPR012910">
    <property type="entry name" value="Plug_dom"/>
</dbReference>
<evidence type="ECO:0000256" key="9">
    <source>
        <dbReference type="ARBA" id="ARBA00023136"/>
    </source>
</evidence>
<keyword evidence="9 11" id="KW-0472">Membrane</keyword>
<dbReference type="SUPFAM" id="SSF56935">
    <property type="entry name" value="Porins"/>
    <property type="match status" value="1"/>
</dbReference>
<dbReference type="Gene3D" id="2.40.170.20">
    <property type="entry name" value="TonB-dependent receptor, beta-barrel domain"/>
    <property type="match status" value="1"/>
</dbReference>
<reference evidence="16 17" key="1">
    <citation type="submission" date="2020-08" db="EMBL/GenBank/DDBJ databases">
        <title>Genomic Encyclopedia of Type Strains, Phase IV (KMG-IV): sequencing the most valuable type-strain genomes for metagenomic binning, comparative biology and taxonomic classification.</title>
        <authorList>
            <person name="Goeker M."/>
        </authorList>
    </citation>
    <scope>NUCLEOTIDE SEQUENCE [LARGE SCALE GENOMIC DNA]</scope>
    <source>
        <strain evidence="16 17">DSM 105074</strain>
    </source>
</reference>
<sequence length="1066" mass="117338">MKKFLSSVLMAVLLSSTLALAQERTVTGRVTAEDGSVLPGVNIALKGTTRGTSTSGEGTYSLQVPTGGTLVFSFIGFVSQEIAVGNQTEINVTLANDINQLQEVVVTALGIRREEKSIGYAAQTIQGTELSEVRETNVANSLTGKLAGVQVGTNSGAMGGSVKVTVRGVSSITGNNNALFVVDGMPFDNSNTNTTNQQRGGGGYDYGNTIQDLNPNDIETVTVLKGAAATALWGSRGANGVIMITTKRGSSRKGVGVNYTLGATMERVSVLPKFQNRYGGGYDFTRLYYDENPEAFPDGRQGYYTDDDGRSYDLIPDYGTDESWGPELLGQMYRPYWSWDRERGNPEFGTLSAWSPQPNNVRNFFETGTTLTNSISFDGGNDNGTFRFSYSNLDQKFILPNSSYKRHNFGFNGTYNLSEKLSVSTNANYVSNQAVGRPGTGYSGLNVTQAFYQWGQRQWDMDKMKDYQLPDGTQLTWNRNSWDDPTPKYTDNPYWTRYKNYQNDSRDRMYGNVMTAYKFNEHWSADVKFMTDFYSERQEERTAIGSQDIPGYALYKLNHNENNFQGLIHYDNYFSDNFSLNAYVGGNIMRRIRSTSGGATVDGLSSDVYNLNASIARPTVYDAKSEKQINSVFANASLGFANQLYLDLTARNDWSSTLPAGNNSYFYPSASLSWVFTESLVNVSWLSFGKLRAALASVGNDTDPYNTLLSYELRQPFGSDSRVSVPNSLPNQNLMPEITNEFEIGTELRFFGNRLGLNASYYNRQTKNQIIALSQSATTGYTNRFTNAGLVENKGVELSLNATAIQANNFSWNINVNWARNRNKVVKLTDEQKIYVLVNAPFAVQLQAREGESYGSIVGYNFVYDDNGNKIVDADGAYLRSNEQEVIGSVLPDFVGGVTNTFRYKNLSLSALIDFQKGGSFFSTTQMFGRMSGILEETAANNVREDGMIAPGVTAEGAPNTVALDPIEYYYSNGGYVINAADVVDASYIYLREVRIGYALPAKWFGGKIIQNANLAISGRNLLLLKSNSKHIDPSNITSSITNIQGIEGSALPSVRSVGFTLSFGL</sequence>
<keyword evidence="4" id="KW-0410">Iron transport</keyword>
<dbReference type="InterPro" id="IPR037066">
    <property type="entry name" value="Plug_dom_sf"/>
</dbReference>
<dbReference type="PANTHER" id="PTHR32552">
    <property type="entry name" value="FERRICHROME IRON RECEPTOR-RELATED"/>
    <property type="match status" value="1"/>
</dbReference>
<gene>
    <name evidence="16" type="ORF">HNQ92_001954</name>
</gene>
<feature type="domain" description="TonB-dependent receptor plug" evidence="15">
    <location>
        <begin position="117"/>
        <end position="241"/>
    </location>
</feature>
<keyword evidence="3 11" id="KW-1134">Transmembrane beta strand</keyword>
<dbReference type="InterPro" id="IPR000531">
    <property type="entry name" value="Beta-barrel_TonB"/>
</dbReference>
<keyword evidence="10 11" id="KW-0998">Cell outer membrane</keyword>
<dbReference type="GO" id="GO:0009279">
    <property type="term" value="C:cell outer membrane"/>
    <property type="evidence" value="ECO:0007669"/>
    <property type="project" value="UniProtKB-SubCell"/>
</dbReference>
<organism evidence="16 17">
    <name type="scientific">Rhabdobacter roseus</name>
    <dbReference type="NCBI Taxonomy" id="1655419"/>
    <lineage>
        <taxon>Bacteria</taxon>
        <taxon>Pseudomonadati</taxon>
        <taxon>Bacteroidota</taxon>
        <taxon>Cytophagia</taxon>
        <taxon>Cytophagales</taxon>
        <taxon>Cytophagaceae</taxon>
        <taxon>Rhabdobacter</taxon>
    </lineage>
</organism>
<dbReference type="Pfam" id="PF13715">
    <property type="entry name" value="CarbopepD_reg_2"/>
    <property type="match status" value="1"/>
</dbReference>
<evidence type="ECO:0000259" key="15">
    <source>
        <dbReference type="Pfam" id="PF07715"/>
    </source>
</evidence>
<dbReference type="AlphaFoldDB" id="A0A840TUU0"/>
<dbReference type="InterPro" id="IPR008969">
    <property type="entry name" value="CarboxyPept-like_regulatory"/>
</dbReference>
<comment type="similarity">
    <text evidence="11 12">Belongs to the TonB-dependent receptor family.</text>
</comment>
<evidence type="ECO:0000256" key="11">
    <source>
        <dbReference type="PROSITE-ProRule" id="PRU01360"/>
    </source>
</evidence>
<evidence type="ECO:0000313" key="16">
    <source>
        <dbReference type="EMBL" id="MBB5283828.1"/>
    </source>
</evidence>
<evidence type="ECO:0000256" key="12">
    <source>
        <dbReference type="RuleBase" id="RU003357"/>
    </source>
</evidence>
<evidence type="ECO:0000256" key="4">
    <source>
        <dbReference type="ARBA" id="ARBA00022496"/>
    </source>
</evidence>
<protein>
    <submittedName>
        <fullName evidence="16">TonB-linked SusC/RagA family outer membrane protein</fullName>
    </submittedName>
</protein>
<dbReference type="GO" id="GO:0006826">
    <property type="term" value="P:iron ion transport"/>
    <property type="evidence" value="ECO:0007669"/>
    <property type="project" value="UniProtKB-KW"/>
</dbReference>
<evidence type="ECO:0000256" key="5">
    <source>
        <dbReference type="ARBA" id="ARBA00022692"/>
    </source>
</evidence>
<comment type="caution">
    <text evidence="16">The sequence shown here is derived from an EMBL/GenBank/DDBJ whole genome shotgun (WGS) entry which is preliminary data.</text>
</comment>
<evidence type="ECO:0000259" key="14">
    <source>
        <dbReference type="Pfam" id="PF00593"/>
    </source>
</evidence>
<dbReference type="Proteomes" id="UP000557307">
    <property type="component" value="Unassembled WGS sequence"/>
</dbReference>
<dbReference type="SUPFAM" id="SSF49464">
    <property type="entry name" value="Carboxypeptidase regulatory domain-like"/>
    <property type="match status" value="1"/>
</dbReference>
<dbReference type="InterPro" id="IPR023996">
    <property type="entry name" value="TonB-dep_OMP_SusC/RagA"/>
</dbReference>
<keyword evidence="7" id="KW-0406">Ion transport</keyword>
<dbReference type="NCBIfam" id="TIGR04057">
    <property type="entry name" value="SusC_RagA_signa"/>
    <property type="match status" value="1"/>
</dbReference>
<dbReference type="Pfam" id="PF00593">
    <property type="entry name" value="TonB_dep_Rec_b-barrel"/>
    <property type="match status" value="1"/>
</dbReference>
<dbReference type="Gene3D" id="2.60.40.1120">
    <property type="entry name" value="Carboxypeptidase-like, regulatory domain"/>
    <property type="match status" value="1"/>
</dbReference>
<dbReference type="Gene3D" id="2.170.130.10">
    <property type="entry name" value="TonB-dependent receptor, plug domain"/>
    <property type="match status" value="1"/>
</dbReference>
<proteinExistence type="inferred from homology"/>
<dbReference type="InterPro" id="IPR036942">
    <property type="entry name" value="Beta-barrel_TonB_sf"/>
</dbReference>
<dbReference type="InterPro" id="IPR023997">
    <property type="entry name" value="TonB-dep_OMP_SusC/RagA_CS"/>
</dbReference>
<evidence type="ECO:0000256" key="2">
    <source>
        <dbReference type="ARBA" id="ARBA00022448"/>
    </source>
</evidence>
<dbReference type="PROSITE" id="PS52016">
    <property type="entry name" value="TONB_DEPENDENT_REC_3"/>
    <property type="match status" value="1"/>
</dbReference>
<keyword evidence="5 11" id="KW-0812">Transmembrane</keyword>
<feature type="signal peptide" evidence="13">
    <location>
        <begin position="1"/>
        <end position="21"/>
    </location>
</feature>
<keyword evidence="6" id="KW-0408">Iron</keyword>